<proteinExistence type="predicted"/>
<dbReference type="Proteomes" id="UP000681967">
    <property type="component" value="Unassembled WGS sequence"/>
</dbReference>
<name>A0A8S3GAL6_9BILA</name>
<evidence type="ECO:0000256" key="1">
    <source>
        <dbReference type="ARBA" id="ARBA00022468"/>
    </source>
</evidence>
<dbReference type="PANTHER" id="PTHR15711">
    <property type="entry name" value="RAP GTPASE-ACTIVATING PROTEIN"/>
    <property type="match status" value="1"/>
</dbReference>
<dbReference type="GO" id="GO:0005737">
    <property type="term" value="C:cytoplasm"/>
    <property type="evidence" value="ECO:0007669"/>
    <property type="project" value="TreeGrafter"/>
</dbReference>
<dbReference type="InterPro" id="IPR000331">
    <property type="entry name" value="Rap/Ran_GAP_dom"/>
</dbReference>
<gene>
    <name evidence="3" type="ORF">BYL167_LOCUS73553</name>
</gene>
<dbReference type="EMBL" id="CAJOBH010262066">
    <property type="protein sequence ID" value="CAF5156601.1"/>
    <property type="molecule type" value="Genomic_DNA"/>
</dbReference>
<evidence type="ECO:0000313" key="3">
    <source>
        <dbReference type="EMBL" id="CAF5156601.1"/>
    </source>
</evidence>
<dbReference type="PROSITE" id="PS50085">
    <property type="entry name" value="RAPGAP"/>
    <property type="match status" value="1"/>
</dbReference>
<accession>A0A8S3GAL6</accession>
<reference evidence="3" key="1">
    <citation type="submission" date="2021-02" db="EMBL/GenBank/DDBJ databases">
        <authorList>
            <person name="Nowell W R."/>
        </authorList>
    </citation>
    <scope>NUCLEOTIDE SEQUENCE</scope>
</reference>
<dbReference type="InterPro" id="IPR050989">
    <property type="entry name" value="Rap1_Ran_GAP"/>
</dbReference>
<dbReference type="GO" id="GO:0005096">
    <property type="term" value="F:GTPase activator activity"/>
    <property type="evidence" value="ECO:0007669"/>
    <property type="project" value="UniProtKB-KW"/>
</dbReference>
<keyword evidence="1" id="KW-0343">GTPase activation</keyword>
<comment type="caution">
    <text evidence="3">The sequence shown here is derived from an EMBL/GenBank/DDBJ whole genome shotgun (WGS) entry which is preliminary data.</text>
</comment>
<dbReference type="SUPFAM" id="SSF111347">
    <property type="entry name" value="Rap/Ran-GAP"/>
    <property type="match status" value="1"/>
</dbReference>
<dbReference type="InterPro" id="IPR035974">
    <property type="entry name" value="Rap/Ran-GAP_sf"/>
</dbReference>
<dbReference type="GO" id="GO:0051056">
    <property type="term" value="P:regulation of small GTPase mediated signal transduction"/>
    <property type="evidence" value="ECO:0007669"/>
    <property type="project" value="InterPro"/>
</dbReference>
<protein>
    <recommendedName>
        <fullName evidence="2">Rap-GAP domain-containing protein</fullName>
    </recommendedName>
</protein>
<dbReference type="PANTHER" id="PTHR15711:SF22">
    <property type="entry name" value="RAP-GAP DOMAIN-CONTAINING PROTEIN"/>
    <property type="match status" value="1"/>
</dbReference>
<evidence type="ECO:0000259" key="2">
    <source>
        <dbReference type="PROSITE" id="PS50085"/>
    </source>
</evidence>
<dbReference type="Pfam" id="PF02145">
    <property type="entry name" value="Rap_GAP"/>
    <property type="match status" value="1"/>
</dbReference>
<evidence type="ECO:0000313" key="4">
    <source>
        <dbReference type="Proteomes" id="UP000681967"/>
    </source>
</evidence>
<organism evidence="3 4">
    <name type="scientific">Rotaria magnacalcarata</name>
    <dbReference type="NCBI Taxonomy" id="392030"/>
    <lineage>
        <taxon>Eukaryota</taxon>
        <taxon>Metazoa</taxon>
        <taxon>Spiralia</taxon>
        <taxon>Gnathifera</taxon>
        <taxon>Rotifera</taxon>
        <taxon>Eurotatoria</taxon>
        <taxon>Bdelloidea</taxon>
        <taxon>Philodinida</taxon>
        <taxon>Philodinidae</taxon>
        <taxon>Rotaria</taxon>
    </lineage>
</organism>
<dbReference type="Gene3D" id="3.40.50.11210">
    <property type="entry name" value="Rap/Ran-GAP"/>
    <property type="match status" value="1"/>
</dbReference>
<dbReference type="AlphaFoldDB" id="A0A8S3GAL6"/>
<sequence length="158" mass="18351">EKIHLFDKINDERCNCKIGVLYQRVNQTVEQDIFNNDILPNDMLDFLNRISERVDLKGFTKYRGDLDTKNGSHGEYSYYAQYKYHEIMFNVAPMIASANVDERYTVRKGLVGNAFVCVVYQEQGANFSPDFISGKVTHIYITVQPFMANARLQYKVKL</sequence>
<feature type="domain" description="Rap-GAP" evidence="2">
    <location>
        <begin position="4"/>
        <end position="158"/>
    </location>
</feature>
<feature type="non-terminal residue" evidence="3">
    <location>
        <position position="1"/>
    </location>
</feature>